<evidence type="ECO:0000313" key="2">
    <source>
        <dbReference type="EMBL" id="VDN16210.1"/>
    </source>
</evidence>
<dbReference type="InterPro" id="IPR021109">
    <property type="entry name" value="Peptidase_aspartic_dom_sf"/>
</dbReference>
<accession>A0A3P7LSP9</accession>
<dbReference type="EMBL" id="UYRU01065021">
    <property type="protein sequence ID" value="VDN16210.1"/>
    <property type="molecule type" value="Genomic_DNA"/>
</dbReference>
<organism evidence="2 3">
    <name type="scientific">Dibothriocephalus latus</name>
    <name type="common">Fish tapeworm</name>
    <name type="synonym">Diphyllobothrium latum</name>
    <dbReference type="NCBI Taxonomy" id="60516"/>
    <lineage>
        <taxon>Eukaryota</taxon>
        <taxon>Metazoa</taxon>
        <taxon>Spiralia</taxon>
        <taxon>Lophotrochozoa</taxon>
        <taxon>Platyhelminthes</taxon>
        <taxon>Cestoda</taxon>
        <taxon>Eucestoda</taxon>
        <taxon>Diphyllobothriidea</taxon>
        <taxon>Diphyllobothriidae</taxon>
        <taxon>Dibothriocephalus</taxon>
    </lineage>
</organism>
<gene>
    <name evidence="2" type="ORF">DILT_LOCUS12041</name>
</gene>
<dbReference type="SUPFAM" id="SSF50630">
    <property type="entry name" value="Acid proteases"/>
    <property type="match status" value="1"/>
</dbReference>
<protein>
    <recommendedName>
        <fullName evidence="4">Peptidase A2 domain-containing protein</fullName>
    </recommendedName>
</protein>
<reference evidence="2 3" key="1">
    <citation type="submission" date="2018-11" db="EMBL/GenBank/DDBJ databases">
        <authorList>
            <consortium name="Pathogen Informatics"/>
        </authorList>
    </citation>
    <scope>NUCLEOTIDE SEQUENCE [LARGE SCALE GENOMIC DNA]</scope>
</reference>
<dbReference type="Proteomes" id="UP000281553">
    <property type="component" value="Unassembled WGS sequence"/>
</dbReference>
<name>A0A3P7LSP9_DIBLA</name>
<feature type="compositionally biased region" description="Polar residues" evidence="1">
    <location>
        <begin position="182"/>
        <end position="203"/>
    </location>
</feature>
<sequence>MPFITDFEARRKYLTVSINGKPVRLQLDTASDISLISKRTWQRIGRPRMTISDKKAMNVSGGFLRLTGELDCDVSFESTQFKGTCYLTNHRKLDLNDLDWIEKLGLLDLPLNRFCNGVQSAWPSPAKSNQVTTNLMSTPSPHAKVPKKKEEDPGQKAPASFVPRQTPGHSTRSGARKRRGASTKSPSSFPTTAADSLDLSTRNPRVKKA</sequence>
<dbReference type="Pfam" id="PF13650">
    <property type="entry name" value="Asp_protease_2"/>
    <property type="match status" value="1"/>
</dbReference>
<proteinExistence type="predicted"/>
<feature type="compositionally biased region" description="Polar residues" evidence="1">
    <location>
        <begin position="122"/>
        <end position="140"/>
    </location>
</feature>
<evidence type="ECO:0000313" key="3">
    <source>
        <dbReference type="Proteomes" id="UP000281553"/>
    </source>
</evidence>
<dbReference type="AlphaFoldDB" id="A0A3P7LSP9"/>
<evidence type="ECO:0008006" key="4">
    <source>
        <dbReference type="Google" id="ProtNLM"/>
    </source>
</evidence>
<keyword evidence="3" id="KW-1185">Reference proteome</keyword>
<evidence type="ECO:0000256" key="1">
    <source>
        <dbReference type="SAM" id="MobiDB-lite"/>
    </source>
</evidence>
<dbReference type="OrthoDB" id="8067262at2759"/>
<feature type="region of interest" description="Disordered" evidence="1">
    <location>
        <begin position="122"/>
        <end position="209"/>
    </location>
</feature>
<dbReference type="Gene3D" id="2.40.70.10">
    <property type="entry name" value="Acid Proteases"/>
    <property type="match status" value="1"/>
</dbReference>